<feature type="compositionally biased region" description="Basic and acidic residues" evidence="1">
    <location>
        <begin position="42"/>
        <end position="56"/>
    </location>
</feature>
<dbReference type="EMBL" id="OZ035832">
    <property type="protein sequence ID" value="CAL1571011.1"/>
    <property type="molecule type" value="Genomic_DNA"/>
</dbReference>
<proteinExistence type="predicted"/>
<organism evidence="2 3">
    <name type="scientific">Knipowitschia caucasica</name>
    <name type="common">Caucasian dwarf goby</name>
    <name type="synonym">Pomatoschistus caucasicus</name>
    <dbReference type="NCBI Taxonomy" id="637954"/>
    <lineage>
        <taxon>Eukaryota</taxon>
        <taxon>Metazoa</taxon>
        <taxon>Chordata</taxon>
        <taxon>Craniata</taxon>
        <taxon>Vertebrata</taxon>
        <taxon>Euteleostomi</taxon>
        <taxon>Actinopterygii</taxon>
        <taxon>Neopterygii</taxon>
        <taxon>Teleostei</taxon>
        <taxon>Neoteleostei</taxon>
        <taxon>Acanthomorphata</taxon>
        <taxon>Gobiaria</taxon>
        <taxon>Gobiiformes</taxon>
        <taxon>Gobioidei</taxon>
        <taxon>Gobiidae</taxon>
        <taxon>Gobiinae</taxon>
        <taxon>Knipowitschia</taxon>
    </lineage>
</organism>
<evidence type="ECO:0000256" key="1">
    <source>
        <dbReference type="SAM" id="MobiDB-lite"/>
    </source>
</evidence>
<name>A0AAV2J3L7_KNICA</name>
<dbReference type="AlphaFoldDB" id="A0AAV2J3L7"/>
<accession>A0AAV2J3L7</accession>
<keyword evidence="3" id="KW-1185">Reference proteome</keyword>
<protein>
    <submittedName>
        <fullName evidence="2">Uncharacterized protein</fullName>
    </submittedName>
</protein>
<reference evidence="2 3" key="1">
    <citation type="submission" date="2024-04" db="EMBL/GenBank/DDBJ databases">
        <authorList>
            <person name="Waldvogel A.-M."/>
            <person name="Schoenle A."/>
        </authorList>
    </citation>
    <scope>NUCLEOTIDE SEQUENCE [LARGE SCALE GENOMIC DNA]</scope>
</reference>
<dbReference type="Proteomes" id="UP001497482">
    <property type="component" value="Chromosome 10"/>
</dbReference>
<feature type="region of interest" description="Disordered" evidence="1">
    <location>
        <begin position="24"/>
        <end position="115"/>
    </location>
</feature>
<evidence type="ECO:0000313" key="2">
    <source>
        <dbReference type="EMBL" id="CAL1571011.1"/>
    </source>
</evidence>
<evidence type="ECO:0000313" key="3">
    <source>
        <dbReference type="Proteomes" id="UP001497482"/>
    </source>
</evidence>
<sequence>MFVFYSCISLWLSAHYSVYRLGRTGTDPDPAGPPLDAGSRCHRAEETTAEAREQDKLLGVPSSAAQTSGEAYGVEMAEPCQPRSAAHHLTADSHHHPSLLRRLKMSQSLHSRQHR</sequence>
<feature type="compositionally biased region" description="Low complexity" evidence="1">
    <location>
        <begin position="24"/>
        <end position="38"/>
    </location>
</feature>
<feature type="compositionally biased region" description="Polar residues" evidence="1">
    <location>
        <begin position="105"/>
        <end position="115"/>
    </location>
</feature>
<gene>
    <name evidence="2" type="ORF">KC01_LOCUS3197</name>
</gene>